<reference evidence="2" key="1">
    <citation type="submission" date="2020-10" db="EMBL/GenBank/DDBJ databases">
        <authorList>
            <person name="Gilroy R."/>
        </authorList>
    </citation>
    <scope>NUCLEOTIDE SEQUENCE</scope>
    <source>
        <strain evidence="2">CHK195-4489</strain>
    </source>
</reference>
<protein>
    <recommendedName>
        <fullName evidence="4">Membrane protein 6-pyruvoyl-tetrahydropterin synthase-related domain-containing protein</fullName>
    </recommendedName>
</protein>
<feature type="transmembrane region" description="Helical" evidence="1">
    <location>
        <begin position="369"/>
        <end position="388"/>
    </location>
</feature>
<feature type="transmembrane region" description="Helical" evidence="1">
    <location>
        <begin position="289"/>
        <end position="309"/>
    </location>
</feature>
<keyword evidence="1" id="KW-1133">Transmembrane helix</keyword>
<keyword evidence="1" id="KW-0812">Transmembrane</keyword>
<name>A0A9D1IA05_9CLOT</name>
<reference evidence="2" key="2">
    <citation type="journal article" date="2021" name="PeerJ">
        <title>Extensive microbial diversity within the chicken gut microbiome revealed by metagenomics and culture.</title>
        <authorList>
            <person name="Gilroy R."/>
            <person name="Ravi A."/>
            <person name="Getino M."/>
            <person name="Pursley I."/>
            <person name="Horton D.L."/>
            <person name="Alikhan N.F."/>
            <person name="Baker D."/>
            <person name="Gharbi K."/>
            <person name="Hall N."/>
            <person name="Watson M."/>
            <person name="Adriaenssens E.M."/>
            <person name="Foster-Nyarko E."/>
            <person name="Jarju S."/>
            <person name="Secka A."/>
            <person name="Antonio M."/>
            <person name="Oren A."/>
            <person name="Chaudhuri R.R."/>
            <person name="La Ragione R."/>
            <person name="Hildebrand F."/>
            <person name="Pallen M.J."/>
        </authorList>
    </citation>
    <scope>NUCLEOTIDE SEQUENCE</scope>
    <source>
        <strain evidence="2">CHK195-4489</strain>
    </source>
</reference>
<feature type="transmembrane region" description="Helical" evidence="1">
    <location>
        <begin position="12"/>
        <end position="30"/>
    </location>
</feature>
<evidence type="ECO:0008006" key="4">
    <source>
        <dbReference type="Google" id="ProtNLM"/>
    </source>
</evidence>
<feature type="transmembrane region" description="Helical" evidence="1">
    <location>
        <begin position="98"/>
        <end position="117"/>
    </location>
</feature>
<accession>A0A9D1IA05</accession>
<gene>
    <name evidence="2" type="ORF">IAD50_05325</name>
</gene>
<proteinExistence type="predicted"/>
<comment type="caution">
    <text evidence="2">The sequence shown here is derived from an EMBL/GenBank/DDBJ whole genome shotgun (WGS) entry which is preliminary data.</text>
</comment>
<feature type="transmembrane region" description="Helical" evidence="1">
    <location>
        <begin position="329"/>
        <end position="349"/>
    </location>
</feature>
<organism evidence="2 3">
    <name type="scientific">Candidatus Egerieisoma faecipullorum</name>
    <dbReference type="NCBI Taxonomy" id="2840963"/>
    <lineage>
        <taxon>Bacteria</taxon>
        <taxon>Bacillati</taxon>
        <taxon>Bacillota</taxon>
        <taxon>Clostridia</taxon>
        <taxon>Eubacteriales</taxon>
        <taxon>Clostridiaceae</taxon>
        <taxon>Clostridiaceae incertae sedis</taxon>
        <taxon>Candidatus Egerieisoma</taxon>
    </lineage>
</organism>
<evidence type="ECO:0000313" key="3">
    <source>
        <dbReference type="Proteomes" id="UP000824089"/>
    </source>
</evidence>
<feature type="transmembrane region" description="Helical" evidence="1">
    <location>
        <begin position="223"/>
        <end position="242"/>
    </location>
</feature>
<evidence type="ECO:0000313" key="2">
    <source>
        <dbReference type="EMBL" id="HIU29700.1"/>
    </source>
</evidence>
<feature type="transmembrane region" description="Helical" evidence="1">
    <location>
        <begin position="70"/>
        <end position="86"/>
    </location>
</feature>
<dbReference type="EMBL" id="DVMM01000108">
    <property type="protein sequence ID" value="HIU29700.1"/>
    <property type="molecule type" value="Genomic_DNA"/>
</dbReference>
<feature type="transmembrane region" description="Helical" evidence="1">
    <location>
        <begin position="129"/>
        <end position="148"/>
    </location>
</feature>
<dbReference type="AlphaFoldDB" id="A0A9D1IA05"/>
<dbReference type="PROSITE" id="PS51257">
    <property type="entry name" value="PROKAR_LIPOPROTEIN"/>
    <property type="match status" value="1"/>
</dbReference>
<feature type="transmembrane region" description="Helical" evidence="1">
    <location>
        <begin position="400"/>
        <end position="420"/>
    </location>
</feature>
<keyword evidence="1" id="KW-0472">Membrane</keyword>
<feature type="transmembrane region" description="Helical" evidence="1">
    <location>
        <begin position="179"/>
        <end position="211"/>
    </location>
</feature>
<feature type="transmembrane region" description="Helical" evidence="1">
    <location>
        <begin position="155"/>
        <end position="173"/>
    </location>
</feature>
<evidence type="ECO:0000256" key="1">
    <source>
        <dbReference type="SAM" id="Phobius"/>
    </source>
</evidence>
<dbReference type="Proteomes" id="UP000824089">
    <property type="component" value="Unassembled WGS sequence"/>
</dbReference>
<sequence>MDLRRSKQPKQLTVFLWLCVWAFACLPLFTDKLFDAHDISYHLNRIEGIAAALRDGQFPVRIHPNILNDYGYANSIFYPELFLYLPGALRALGVNLNICYKILIAALNAGTVGIAYYSFRRLFKSQYAAYLGTVLYGLSLYRLLCIYVRGAIGEVLAMMFLPLAALGLYEIFFGNPHKWYYLAIAFIGILQSHIITAQLTLYVCLFAALIAFSKLIEHKCRRLLAAVKAAVLTILVNLWFLVPFFDFVRMGVKITSTDFVYWGNTINPPSEIFAFLYPVTKGMTTREDMPHSVGINLFFLLMIFIAFCIKKRKQTLLGYERRLYFLGRIGLLFGGIALYMSTCLFPWILFKYVPLLNRIASSMQFPWRLLSVGSAAICITAVAVCLILRRDSKIPAKILFIVVTAFTVITASVLIDNHIYNAAVFGDLSLKAPLDDPNWVYDGQYSLKGTDIDRLAERGEIAVSANETIQFSEITRSGGTLTLSFTAGSPASGDYVELPISWYPHYETTIDGQTAENEPGDNNVIRVYTEGRSAGTIRVKWKAPVLYRVMEWISLLAAVCYPLDRKYHFTRRLLRKRGQAVA</sequence>